<protein>
    <submittedName>
        <fullName evidence="1">Putative secreted protein</fullName>
    </submittedName>
</protein>
<dbReference type="EMBL" id="GGFL01014373">
    <property type="protein sequence ID" value="MBW78551.1"/>
    <property type="molecule type" value="Transcribed_RNA"/>
</dbReference>
<organism evidence="1">
    <name type="scientific">Anopheles darlingi</name>
    <name type="common">Mosquito</name>
    <dbReference type="NCBI Taxonomy" id="43151"/>
    <lineage>
        <taxon>Eukaryota</taxon>
        <taxon>Metazoa</taxon>
        <taxon>Ecdysozoa</taxon>
        <taxon>Arthropoda</taxon>
        <taxon>Hexapoda</taxon>
        <taxon>Insecta</taxon>
        <taxon>Pterygota</taxon>
        <taxon>Neoptera</taxon>
        <taxon>Endopterygota</taxon>
        <taxon>Diptera</taxon>
        <taxon>Nematocera</taxon>
        <taxon>Culicoidea</taxon>
        <taxon>Culicidae</taxon>
        <taxon>Anophelinae</taxon>
        <taxon>Anopheles</taxon>
    </lineage>
</organism>
<evidence type="ECO:0000313" key="1">
    <source>
        <dbReference type="EMBL" id="MBW78551.1"/>
    </source>
</evidence>
<name>A0A2M4DLY8_ANODA</name>
<sequence length="119" mass="13473">MCVTRWRAVEMKRQGWLLLSVGTRHAVSTHPPPATQCSNTHYTPHLQSAFQRLPSRAEVVVIKGKDDSCCCCQIFRYTSNHETGIFTHPIDNPEEIERDSTSAESVCRLPVCLHEPRSP</sequence>
<dbReference type="AlphaFoldDB" id="A0A2M4DLY8"/>
<reference evidence="1" key="1">
    <citation type="submission" date="2018-01" db="EMBL/GenBank/DDBJ databases">
        <title>An insight into the sialome of Amazonian anophelines.</title>
        <authorList>
            <person name="Ribeiro J.M."/>
            <person name="Scarpassa V."/>
            <person name="Calvo E."/>
        </authorList>
    </citation>
    <scope>NUCLEOTIDE SEQUENCE</scope>
</reference>
<accession>A0A2M4DLY8</accession>
<proteinExistence type="predicted"/>